<evidence type="ECO:0000256" key="2">
    <source>
        <dbReference type="ARBA" id="ARBA00007069"/>
    </source>
</evidence>
<feature type="domain" description="ABC transmembrane type-1" evidence="10">
    <location>
        <begin position="359"/>
        <end position="567"/>
    </location>
</feature>
<dbReference type="InterPro" id="IPR035906">
    <property type="entry name" value="MetI-like_sf"/>
</dbReference>
<dbReference type="GO" id="GO:0005886">
    <property type="term" value="C:plasma membrane"/>
    <property type="evidence" value="ECO:0007669"/>
    <property type="project" value="UniProtKB-SubCell"/>
</dbReference>
<feature type="transmembrane region" description="Helical" evidence="8">
    <location>
        <begin position="392"/>
        <end position="409"/>
    </location>
</feature>
<keyword evidence="4" id="KW-1003">Cell membrane</keyword>
<keyword evidence="12" id="KW-1185">Reference proteome</keyword>
<sequence>MSASFTPFVLTFDNKNNGDDMSNASEAPTPDDGLNLTDNENTGPVLAADGTPLKRSLGRALRRQKLRALMLIAPLLIFVLLTFIAPIADMLFRSVENQIVSETLPRTVVALDDWDSTTGELPSEAVYEAAYYDIFIAAERKLHTRLGSRLNYELTGASSLFRKSGRGLDDLGEVYQDQFEDLNEAWEDGETWALLMGSGDWQDKAYAWEKSSGDLAPKLELREGIEELLPKTAAAYSSFANFVRVDDGDNPATEDPWSPVYTAFWQDLTGGATVASYSGPEAELLMEAANAAGGFESTTFSEGFAGIDKDWASTPIWQTIKTYSPKYTSGYFLNSVDMQKTPDGPELRDANERIYGILFKRTMFMSMVITISCIMLGYPVAWILANLPARTANLLMILVLLPFWTSLLVRTSAWKVMLQQQGVINDVLVWLGLVGDGDRLVMINNQFGTIVAMTHILLPFMILPLYSVMQTIPPTYLRAAKSLGATNWTAFWRVYFPQSVPGIGAGSILVFILSIGYYITPEIVGGTTGTFISNRIAYHISSSLNWGLAAALGTILLAVVMILYWAYDKIVGIDNVKLG</sequence>
<feature type="transmembrane region" description="Helical" evidence="8">
    <location>
        <begin position="500"/>
        <end position="519"/>
    </location>
</feature>
<evidence type="ECO:0000256" key="3">
    <source>
        <dbReference type="ARBA" id="ARBA00022448"/>
    </source>
</evidence>
<accession>A0A1W2APU1</accession>
<dbReference type="Gene3D" id="1.10.3720.10">
    <property type="entry name" value="MetI-like"/>
    <property type="match status" value="1"/>
</dbReference>
<dbReference type="Pfam" id="PF00528">
    <property type="entry name" value="BPD_transp_1"/>
    <property type="match status" value="1"/>
</dbReference>
<dbReference type="PROSITE" id="PS50928">
    <property type="entry name" value="ABC_TM1"/>
    <property type="match status" value="1"/>
</dbReference>
<keyword evidence="5 8" id="KW-0812">Transmembrane</keyword>
<dbReference type="PANTHER" id="PTHR42929">
    <property type="entry name" value="INNER MEMBRANE ABC TRANSPORTER PERMEASE PROTEIN YDCU-RELATED-RELATED"/>
    <property type="match status" value="1"/>
</dbReference>
<evidence type="ECO:0000256" key="5">
    <source>
        <dbReference type="ARBA" id="ARBA00022692"/>
    </source>
</evidence>
<dbReference type="PANTHER" id="PTHR42929:SF5">
    <property type="entry name" value="ABC TRANSPORTER PERMEASE PROTEIN"/>
    <property type="match status" value="1"/>
</dbReference>
<keyword evidence="3 8" id="KW-0813">Transport</keyword>
<dbReference type="SUPFAM" id="SSF161098">
    <property type="entry name" value="MetI-like"/>
    <property type="match status" value="1"/>
</dbReference>
<dbReference type="InterPro" id="IPR000515">
    <property type="entry name" value="MetI-like"/>
</dbReference>
<keyword evidence="6 8" id="KW-1133">Transmembrane helix</keyword>
<dbReference type="EMBL" id="FWYD01000003">
    <property type="protein sequence ID" value="SMC62218.1"/>
    <property type="molecule type" value="Genomic_DNA"/>
</dbReference>
<dbReference type="Proteomes" id="UP000192330">
    <property type="component" value="Unassembled WGS sequence"/>
</dbReference>
<feature type="compositionally biased region" description="Polar residues" evidence="9">
    <location>
        <begin position="16"/>
        <end position="26"/>
    </location>
</feature>
<proteinExistence type="inferred from homology"/>
<dbReference type="CDD" id="cd06261">
    <property type="entry name" value="TM_PBP2"/>
    <property type="match status" value="1"/>
</dbReference>
<evidence type="ECO:0000256" key="7">
    <source>
        <dbReference type="ARBA" id="ARBA00023136"/>
    </source>
</evidence>
<comment type="similarity">
    <text evidence="2">Belongs to the binding-protein-dependent transport system permease family. CysTW subfamily.</text>
</comment>
<evidence type="ECO:0000259" key="10">
    <source>
        <dbReference type="PROSITE" id="PS50928"/>
    </source>
</evidence>
<keyword evidence="7 8" id="KW-0472">Membrane</keyword>
<evidence type="ECO:0000313" key="11">
    <source>
        <dbReference type="EMBL" id="SMC62218.1"/>
    </source>
</evidence>
<dbReference type="GO" id="GO:0055085">
    <property type="term" value="P:transmembrane transport"/>
    <property type="evidence" value="ECO:0007669"/>
    <property type="project" value="InterPro"/>
</dbReference>
<feature type="transmembrane region" description="Helical" evidence="8">
    <location>
        <begin position="363"/>
        <end position="385"/>
    </location>
</feature>
<dbReference type="AlphaFoldDB" id="A0A1W2APU1"/>
<dbReference type="STRING" id="1387277.SAMN06295998_103150"/>
<name>A0A1W2APU1_9RHOB</name>
<evidence type="ECO:0000256" key="9">
    <source>
        <dbReference type="SAM" id="MobiDB-lite"/>
    </source>
</evidence>
<protein>
    <submittedName>
        <fullName evidence="11">Putative spermidine/putrescine transport system permease protein</fullName>
    </submittedName>
</protein>
<evidence type="ECO:0000256" key="6">
    <source>
        <dbReference type="ARBA" id="ARBA00022989"/>
    </source>
</evidence>
<feature type="transmembrane region" description="Helical" evidence="8">
    <location>
        <begin position="68"/>
        <end position="88"/>
    </location>
</feature>
<evidence type="ECO:0000256" key="4">
    <source>
        <dbReference type="ARBA" id="ARBA00022475"/>
    </source>
</evidence>
<reference evidence="11 12" key="1">
    <citation type="submission" date="2017-04" db="EMBL/GenBank/DDBJ databases">
        <authorList>
            <person name="Afonso C.L."/>
            <person name="Miller P.J."/>
            <person name="Scott M.A."/>
            <person name="Spackman E."/>
            <person name="Goraichik I."/>
            <person name="Dimitrov K.M."/>
            <person name="Suarez D.L."/>
            <person name="Swayne D.E."/>
        </authorList>
    </citation>
    <scope>NUCLEOTIDE SEQUENCE [LARGE SCALE GENOMIC DNA]</scope>
    <source>
        <strain evidence="11 12">CGMCC 1.12644</strain>
    </source>
</reference>
<organism evidence="11 12">
    <name type="scientific">Primorskyibacter flagellatus</name>
    <dbReference type="NCBI Taxonomy" id="1387277"/>
    <lineage>
        <taxon>Bacteria</taxon>
        <taxon>Pseudomonadati</taxon>
        <taxon>Pseudomonadota</taxon>
        <taxon>Alphaproteobacteria</taxon>
        <taxon>Rhodobacterales</taxon>
        <taxon>Roseobacteraceae</taxon>
        <taxon>Primorskyibacter</taxon>
    </lineage>
</organism>
<feature type="transmembrane region" description="Helical" evidence="8">
    <location>
        <begin position="447"/>
        <end position="468"/>
    </location>
</feature>
<evidence type="ECO:0000256" key="8">
    <source>
        <dbReference type="RuleBase" id="RU363032"/>
    </source>
</evidence>
<evidence type="ECO:0000313" key="12">
    <source>
        <dbReference type="Proteomes" id="UP000192330"/>
    </source>
</evidence>
<comment type="subcellular location">
    <subcellularLocation>
        <location evidence="1 8">Cell membrane</location>
        <topology evidence="1 8">Multi-pass membrane protein</topology>
    </subcellularLocation>
</comment>
<feature type="region of interest" description="Disordered" evidence="9">
    <location>
        <begin position="16"/>
        <end position="49"/>
    </location>
</feature>
<feature type="transmembrane region" description="Helical" evidence="8">
    <location>
        <begin position="546"/>
        <end position="567"/>
    </location>
</feature>
<evidence type="ECO:0000256" key="1">
    <source>
        <dbReference type="ARBA" id="ARBA00004651"/>
    </source>
</evidence>
<gene>
    <name evidence="11" type="ORF">SAMN06295998_103150</name>
</gene>